<dbReference type="PANTHER" id="PTHR33365:SF11">
    <property type="entry name" value="TAT PATHWAY SIGNAL SEQUENCE"/>
    <property type="match status" value="1"/>
</dbReference>
<evidence type="ECO:0000313" key="5">
    <source>
        <dbReference type="Proteomes" id="UP000016930"/>
    </source>
</evidence>
<feature type="non-terminal residue" evidence="4">
    <location>
        <position position="1"/>
    </location>
</feature>
<comment type="pathway">
    <text evidence="1">Mycotoxin biosynthesis.</text>
</comment>
<evidence type="ECO:0000256" key="2">
    <source>
        <dbReference type="ARBA" id="ARBA00023002"/>
    </source>
</evidence>
<dbReference type="GO" id="GO:0043386">
    <property type="term" value="P:mycotoxin biosynthetic process"/>
    <property type="evidence" value="ECO:0007669"/>
    <property type="project" value="InterPro"/>
</dbReference>
<dbReference type="EMBL" id="KB445795">
    <property type="protein sequence ID" value="EMD38011.1"/>
    <property type="molecule type" value="Genomic_DNA"/>
</dbReference>
<dbReference type="AlphaFoldDB" id="M2RGT9"/>
<evidence type="ECO:0000256" key="1">
    <source>
        <dbReference type="ARBA" id="ARBA00004685"/>
    </source>
</evidence>
<dbReference type="Pfam" id="PF11807">
    <property type="entry name" value="UstYa"/>
    <property type="match status" value="1"/>
</dbReference>
<accession>M2RGT9</accession>
<gene>
    <name evidence="4" type="ORF">CERSUDRAFT_48325</name>
</gene>
<keyword evidence="2" id="KW-0560">Oxidoreductase</keyword>
<proteinExistence type="inferred from homology"/>
<reference evidence="4 5" key="1">
    <citation type="journal article" date="2012" name="Proc. Natl. Acad. Sci. U.S.A.">
        <title>Comparative genomics of Ceriporiopsis subvermispora and Phanerochaete chrysosporium provide insight into selective ligninolysis.</title>
        <authorList>
            <person name="Fernandez-Fueyo E."/>
            <person name="Ruiz-Duenas F.J."/>
            <person name="Ferreira P."/>
            <person name="Floudas D."/>
            <person name="Hibbett D.S."/>
            <person name="Canessa P."/>
            <person name="Larrondo L.F."/>
            <person name="James T.Y."/>
            <person name="Seelenfreund D."/>
            <person name="Lobos S."/>
            <person name="Polanco R."/>
            <person name="Tello M."/>
            <person name="Honda Y."/>
            <person name="Watanabe T."/>
            <person name="Watanabe T."/>
            <person name="Ryu J.S."/>
            <person name="Kubicek C.P."/>
            <person name="Schmoll M."/>
            <person name="Gaskell J."/>
            <person name="Hammel K.E."/>
            <person name="St John F.J."/>
            <person name="Vanden Wymelenberg A."/>
            <person name="Sabat G."/>
            <person name="Splinter BonDurant S."/>
            <person name="Syed K."/>
            <person name="Yadav J.S."/>
            <person name="Doddapaneni H."/>
            <person name="Subramanian V."/>
            <person name="Lavin J.L."/>
            <person name="Oguiza J.A."/>
            <person name="Perez G."/>
            <person name="Pisabarro A.G."/>
            <person name="Ramirez L."/>
            <person name="Santoyo F."/>
            <person name="Master E."/>
            <person name="Coutinho P.M."/>
            <person name="Henrissat B."/>
            <person name="Lombard V."/>
            <person name="Magnuson J.K."/>
            <person name="Kuees U."/>
            <person name="Hori C."/>
            <person name="Igarashi K."/>
            <person name="Samejima M."/>
            <person name="Held B.W."/>
            <person name="Barry K.W."/>
            <person name="LaButti K.M."/>
            <person name="Lapidus A."/>
            <person name="Lindquist E.A."/>
            <person name="Lucas S.M."/>
            <person name="Riley R."/>
            <person name="Salamov A.A."/>
            <person name="Hoffmeister D."/>
            <person name="Schwenk D."/>
            <person name="Hadar Y."/>
            <person name="Yarden O."/>
            <person name="de Vries R.P."/>
            <person name="Wiebenga A."/>
            <person name="Stenlid J."/>
            <person name="Eastwood D."/>
            <person name="Grigoriev I.V."/>
            <person name="Berka R.M."/>
            <person name="Blanchette R.A."/>
            <person name="Kersten P."/>
            <person name="Martinez A.T."/>
            <person name="Vicuna R."/>
            <person name="Cullen D."/>
        </authorList>
    </citation>
    <scope>NUCLEOTIDE SEQUENCE [LARGE SCALE GENOMIC DNA]</scope>
    <source>
        <strain evidence="4 5">B</strain>
    </source>
</reference>
<dbReference type="STRING" id="914234.M2RGT9"/>
<protein>
    <submittedName>
        <fullName evidence="4">Uncharacterized protein</fullName>
    </submittedName>
</protein>
<name>M2RGT9_CERS8</name>
<dbReference type="HOGENOM" id="CLU_042941_8_3_1"/>
<sequence>LVMEDTVHYGLKDDDEWASQYPSNGGFVRLGPDNRVFSVSMFTQLRCLDTLRHAVINPPETDQEKFRAQRCFNHIRQMLLCSSNLRLETLKIINGGPGTDGLGLEHECRDWGMLYDVV</sequence>
<dbReference type="GO" id="GO:0016491">
    <property type="term" value="F:oxidoreductase activity"/>
    <property type="evidence" value="ECO:0007669"/>
    <property type="project" value="UniProtKB-KW"/>
</dbReference>
<dbReference type="Proteomes" id="UP000016930">
    <property type="component" value="Unassembled WGS sequence"/>
</dbReference>
<keyword evidence="5" id="KW-1185">Reference proteome</keyword>
<evidence type="ECO:0000313" key="4">
    <source>
        <dbReference type="EMBL" id="EMD38011.1"/>
    </source>
</evidence>
<evidence type="ECO:0000256" key="3">
    <source>
        <dbReference type="ARBA" id="ARBA00035112"/>
    </source>
</evidence>
<comment type="similarity">
    <text evidence="3">Belongs to the ustYa family.</text>
</comment>
<dbReference type="OrthoDB" id="3687641at2759"/>
<dbReference type="InterPro" id="IPR021765">
    <property type="entry name" value="UstYa-like"/>
</dbReference>
<organism evidence="4 5">
    <name type="scientific">Ceriporiopsis subvermispora (strain B)</name>
    <name type="common">White-rot fungus</name>
    <name type="synonym">Gelatoporia subvermispora</name>
    <dbReference type="NCBI Taxonomy" id="914234"/>
    <lineage>
        <taxon>Eukaryota</taxon>
        <taxon>Fungi</taxon>
        <taxon>Dikarya</taxon>
        <taxon>Basidiomycota</taxon>
        <taxon>Agaricomycotina</taxon>
        <taxon>Agaricomycetes</taxon>
        <taxon>Polyporales</taxon>
        <taxon>Gelatoporiaceae</taxon>
        <taxon>Gelatoporia</taxon>
    </lineage>
</organism>
<dbReference type="PANTHER" id="PTHR33365">
    <property type="entry name" value="YALI0B05434P"/>
    <property type="match status" value="1"/>
</dbReference>